<reference evidence="1" key="1">
    <citation type="submission" date="2021-04" db="EMBL/GenBank/DDBJ databases">
        <title>Whole genome sequencing of Enterococci isolates from hospitalized patients.</title>
        <authorList>
            <person name="Ogoti B.M."/>
            <person name="Onyambu F.G."/>
        </authorList>
    </citation>
    <scope>NUCLEOTIDE SEQUENCE</scope>
    <source>
        <strain evidence="1">242</strain>
    </source>
</reference>
<evidence type="ECO:0000313" key="2">
    <source>
        <dbReference type="Proteomes" id="UP000680045"/>
    </source>
</evidence>
<proteinExistence type="predicted"/>
<protein>
    <submittedName>
        <fullName evidence="1">Uncharacterized protein</fullName>
    </submittedName>
</protein>
<accession>A0A941FL57</accession>
<dbReference type="AlphaFoldDB" id="A0A941FL57"/>
<organism evidence="1 2">
    <name type="scientific">Peribacillus frigoritolerans</name>
    <dbReference type="NCBI Taxonomy" id="450367"/>
    <lineage>
        <taxon>Bacteria</taxon>
        <taxon>Bacillati</taxon>
        <taxon>Bacillota</taxon>
        <taxon>Bacilli</taxon>
        <taxon>Bacillales</taxon>
        <taxon>Bacillaceae</taxon>
        <taxon>Peribacillus</taxon>
    </lineage>
</organism>
<gene>
    <name evidence="1" type="ORF">KEH51_27005</name>
</gene>
<name>A0A941FL57_9BACI</name>
<dbReference type="EMBL" id="JAGTPW010000074">
    <property type="protein sequence ID" value="MBR8646175.1"/>
    <property type="molecule type" value="Genomic_DNA"/>
</dbReference>
<comment type="caution">
    <text evidence="1">The sequence shown here is derived from an EMBL/GenBank/DDBJ whole genome shotgun (WGS) entry which is preliminary data.</text>
</comment>
<evidence type="ECO:0000313" key="1">
    <source>
        <dbReference type="EMBL" id="MBR8646175.1"/>
    </source>
</evidence>
<dbReference type="Proteomes" id="UP000680045">
    <property type="component" value="Unassembled WGS sequence"/>
</dbReference>
<sequence length="90" mass="10314">MIEYVMLKTDMKFTKGYVEKLAGHWARLKVSTVVEAMELAKNEHRKYQDWAQGSRNAAKGSRKKAIREEVVPEWLEKKRRSTAGAECGTA</sequence>